<dbReference type="GO" id="GO:0009360">
    <property type="term" value="C:DNA polymerase III complex"/>
    <property type="evidence" value="ECO:0007669"/>
    <property type="project" value="TreeGrafter"/>
</dbReference>
<sequence length="319" mass="34656">MTVIGHEEQYRAFVEAWKTRRLHHAWLLSGPRGIGKRTFADAATRMILSGTDSFKAGADSSAAAKLAADAHPDFRLLERETSERTGALAQGIVVDQVRGLGRLLHQAPSLSDWRVVLIDAACEMNTAAGNALLKSLEEPPARTIFLLVCHAPGRLLATIRSRCRTLTFRPLSDDQVRGVLERELGAEADVDTLTQLAAGVPGNALRFAGTGASELLADLRKLLAAEDQQARSIALRLSSELARKPAQDRYEAFLDLAPNVLAGAVKTLPAPQLEAGLALWEEAETLARQARQKFLDPAVVTFQLARLVGRFDKDERQAA</sequence>
<dbReference type="PANTHER" id="PTHR11669">
    <property type="entry name" value="REPLICATION FACTOR C / DNA POLYMERASE III GAMMA-TAU SUBUNIT"/>
    <property type="match status" value="1"/>
</dbReference>
<dbReference type="Pfam" id="PF13177">
    <property type="entry name" value="DNA_pol3_delta2"/>
    <property type="match status" value="1"/>
</dbReference>
<reference evidence="1 2" key="1">
    <citation type="journal article" date="2013" name="Genome Announc.">
        <title>Draft Genome Sequence of Strain JLT2015T, Belonging to the Family Sphingomonadaceae of the Alphaproteobacteria.</title>
        <authorList>
            <person name="Tang K."/>
            <person name="Liu K."/>
            <person name="Li S."/>
            <person name="Jiao N."/>
        </authorList>
    </citation>
    <scope>NUCLEOTIDE SEQUENCE [LARGE SCALE GENOMIC DNA]</scope>
    <source>
        <strain evidence="1 2">JLT2015</strain>
    </source>
</reference>
<evidence type="ECO:0000313" key="1">
    <source>
        <dbReference type="EMBL" id="EMD84546.1"/>
    </source>
</evidence>
<dbReference type="GO" id="GO:0006261">
    <property type="term" value="P:DNA-templated DNA replication"/>
    <property type="evidence" value="ECO:0007669"/>
    <property type="project" value="TreeGrafter"/>
</dbReference>
<evidence type="ECO:0000313" key="2">
    <source>
        <dbReference type="Proteomes" id="UP000011717"/>
    </source>
</evidence>
<dbReference type="EMBL" id="AMRV01000001">
    <property type="protein sequence ID" value="EMD84546.1"/>
    <property type="molecule type" value="Genomic_DNA"/>
</dbReference>
<dbReference type="RefSeq" id="WP_008599925.1">
    <property type="nucleotide sequence ID" value="NZ_AMRV01000001.1"/>
</dbReference>
<dbReference type="InterPro" id="IPR050238">
    <property type="entry name" value="DNA_Rep/Repair_Clamp_Loader"/>
</dbReference>
<dbReference type="PANTHER" id="PTHR11669:SF8">
    <property type="entry name" value="DNA POLYMERASE III SUBUNIT DELTA"/>
    <property type="match status" value="1"/>
</dbReference>
<protein>
    <submittedName>
        <fullName evidence="1">DNA polymerase III delta prime subunit</fullName>
    </submittedName>
</protein>
<organism evidence="1 2">
    <name type="scientific">Pacificimonas flava</name>
    <dbReference type="NCBI Taxonomy" id="1234595"/>
    <lineage>
        <taxon>Bacteria</taxon>
        <taxon>Pseudomonadati</taxon>
        <taxon>Pseudomonadota</taxon>
        <taxon>Alphaproteobacteria</taxon>
        <taxon>Sphingomonadales</taxon>
        <taxon>Sphingosinicellaceae</taxon>
        <taxon>Pacificimonas</taxon>
    </lineage>
</organism>
<dbReference type="Gene3D" id="3.40.50.300">
    <property type="entry name" value="P-loop containing nucleotide triphosphate hydrolases"/>
    <property type="match status" value="1"/>
</dbReference>
<name>M2TRX4_9SPHN</name>
<dbReference type="SUPFAM" id="SSF52540">
    <property type="entry name" value="P-loop containing nucleoside triphosphate hydrolases"/>
    <property type="match status" value="1"/>
</dbReference>
<proteinExistence type="predicted"/>
<dbReference type="AlphaFoldDB" id="M2TRX4"/>
<comment type="caution">
    <text evidence="1">The sequence shown here is derived from an EMBL/GenBank/DDBJ whole genome shotgun (WGS) entry which is preliminary data.</text>
</comment>
<dbReference type="OrthoDB" id="9811073at2"/>
<dbReference type="InterPro" id="IPR027417">
    <property type="entry name" value="P-loop_NTPase"/>
</dbReference>
<gene>
    <name evidence="1" type="ORF">C725_0476</name>
</gene>
<dbReference type="PATRIC" id="fig|1234595.3.peg.475"/>
<keyword evidence="2" id="KW-1185">Reference proteome</keyword>
<accession>M2TRX4</accession>
<dbReference type="Proteomes" id="UP000011717">
    <property type="component" value="Unassembled WGS sequence"/>
</dbReference>